<feature type="coiled-coil region" evidence="1">
    <location>
        <begin position="517"/>
        <end position="559"/>
    </location>
</feature>
<evidence type="ECO:0000256" key="1">
    <source>
        <dbReference type="SAM" id="Coils"/>
    </source>
</evidence>
<protein>
    <submittedName>
        <fullName evidence="2">Uncharacterized protein</fullName>
    </submittedName>
</protein>
<gene>
    <name evidence="2" type="ORF">NAG76_02090</name>
</gene>
<dbReference type="EMBL" id="CP097899">
    <property type="protein sequence ID" value="URN95071.1"/>
    <property type="molecule type" value="Genomic_DNA"/>
</dbReference>
<accession>A0A9J6ZGA5</accession>
<name>A0A9J6ZGA5_9BACL</name>
<proteinExistence type="predicted"/>
<keyword evidence="1" id="KW-0175">Coiled coil</keyword>
<organism evidence="2 3">
    <name type="scientific">Candidatus Pristimantibacillus lignocellulolyticus</name>
    <dbReference type="NCBI Taxonomy" id="2994561"/>
    <lineage>
        <taxon>Bacteria</taxon>
        <taxon>Bacillati</taxon>
        <taxon>Bacillota</taxon>
        <taxon>Bacilli</taxon>
        <taxon>Bacillales</taxon>
        <taxon>Paenibacillaceae</taxon>
        <taxon>Candidatus Pristimantibacillus</taxon>
    </lineage>
</organism>
<evidence type="ECO:0000313" key="3">
    <source>
        <dbReference type="Proteomes" id="UP001056756"/>
    </source>
</evidence>
<reference evidence="2" key="1">
    <citation type="submission" date="2022-05" db="EMBL/GenBank/DDBJ databases">
        <title>Novel bacterial taxa in a minimal lignocellulolytic consortium and its capacity to transform plastics disclosed by genome-resolved metagenomics.</title>
        <authorList>
            <person name="Rodriguez C.A.D."/>
            <person name="Diaz-Garcia L."/>
            <person name="Herrera K."/>
            <person name="Tarazona N.A."/>
            <person name="Sproer C."/>
            <person name="Overmann J."/>
            <person name="Jimenez D.J."/>
        </authorList>
    </citation>
    <scope>NUCLEOTIDE SEQUENCE</scope>
    <source>
        <strain evidence="2">MAG5</strain>
    </source>
</reference>
<dbReference type="Proteomes" id="UP001056756">
    <property type="component" value="Chromosome"/>
</dbReference>
<dbReference type="AlphaFoldDB" id="A0A9J6ZGA5"/>
<evidence type="ECO:0000313" key="2">
    <source>
        <dbReference type="EMBL" id="URN95071.1"/>
    </source>
</evidence>
<sequence length="599" mass="69398">MEQPSLLELVQQREQYIKAYDSLIIDSVKQINMKHHDLLTQDLGVSLGKSIAKDAAGEIVRHYFDTSDYYITVDQMYHRIIHFDYNNDPDVLKTNEGIRKDLYNVNDSEVRSETLQELKNFNKENQSKLFTINREKDSLDKKGKDQYRQSKKMNDGNIQDELTGREGEAKTVVRNEKEIQVSDLHVDHIQSREAASYNERYVSEQGIDRLRQFYNSDDNFQMLHASANTSKGDIRVYDEKGQDITYRATSEQLTDAIVQQWEKDTAAGDKKAILYDKGYLDESGNVKESVRKELEGNIRHSQNKESMVQLKNTKYGQVATDAAKTTAKSIPKMLAGQLIYYAMPPVIYEVKQMVSEKQMTLDRFMQKLKAATGRISAYVIKNLRSMFDNIKDNVIKKFLKSFFDILISLVKATVQRIMKMVKSVVMSLVTCVKTLRDKTASKAQKADAITKILSATFTTIIIEVIMEYAEKQFGLPNWLMEPLQLILTIVATNVVMLILQKADLFHVKHGLLVQNIRNMFEQERSNLNAAALQLTEQFKTNTEQKIQVIQSEIEEIKLRLTTLDLYNEDVLPELERLNRMYKLNIDFYQEWRKFSMRVL</sequence>
<dbReference type="KEGG" id="plig:NAG76_02090"/>